<proteinExistence type="inferred from homology"/>
<dbReference type="Proteomes" id="UP000823561">
    <property type="component" value="Chromosome 1"/>
</dbReference>
<feature type="domain" description="Alpha-D-phosphohexomutase alpha/beta/alpha" evidence="5">
    <location>
        <begin position="56"/>
        <end position="198"/>
    </location>
</feature>
<dbReference type="InterPro" id="IPR005845">
    <property type="entry name" value="A-D-PHexomutase_a/b/a-II"/>
</dbReference>
<dbReference type="Gene3D" id="3.40.120.10">
    <property type="entry name" value="Alpha-D-Glucose-1,6-Bisphosphate, subunit A, domain 3"/>
    <property type="match status" value="3"/>
</dbReference>
<name>A0AAV6HHP1_9TELE</name>
<dbReference type="PROSITE" id="PS00710">
    <property type="entry name" value="PGM_PMM"/>
    <property type="match status" value="1"/>
</dbReference>
<comment type="similarity">
    <text evidence="2">Belongs to the phosphohexose mutase family.</text>
</comment>
<feature type="domain" description="Alpha-D-phosphohexomutase alpha/beta/alpha" evidence="7">
    <location>
        <begin position="348"/>
        <end position="461"/>
    </location>
</feature>
<evidence type="ECO:0000259" key="5">
    <source>
        <dbReference type="Pfam" id="PF02878"/>
    </source>
</evidence>
<evidence type="ECO:0000259" key="7">
    <source>
        <dbReference type="Pfam" id="PF02880"/>
    </source>
</evidence>
<dbReference type="PRINTS" id="PR00509">
    <property type="entry name" value="PGMPMM"/>
</dbReference>
<protein>
    <recommendedName>
        <fullName evidence="10">Phosphoglucomutase 1</fullName>
    </recommendedName>
</protein>
<dbReference type="Pfam" id="PF02879">
    <property type="entry name" value="PGM_PMM_II"/>
    <property type="match status" value="1"/>
</dbReference>
<dbReference type="Pfam" id="PF02878">
    <property type="entry name" value="PGM_PMM_I"/>
    <property type="match status" value="1"/>
</dbReference>
<dbReference type="FunFam" id="3.30.310.50:FF:000002">
    <property type="entry name" value="Phosphoglucomutase 5"/>
    <property type="match status" value="1"/>
</dbReference>
<feature type="domain" description="Alpha-D-phosphohexomutase alpha/beta/alpha" evidence="6">
    <location>
        <begin position="235"/>
        <end position="340"/>
    </location>
</feature>
<evidence type="ECO:0000313" key="8">
    <source>
        <dbReference type="EMBL" id="KAG5285466.1"/>
    </source>
</evidence>
<dbReference type="SUPFAM" id="SSF55957">
    <property type="entry name" value="Phosphoglucomutase, C-terminal domain"/>
    <property type="match status" value="1"/>
</dbReference>
<evidence type="ECO:0000256" key="1">
    <source>
        <dbReference type="ARBA" id="ARBA00004496"/>
    </source>
</evidence>
<dbReference type="InterPro" id="IPR016066">
    <property type="entry name" value="A-D-PHexomutase_CS"/>
</dbReference>
<accession>A0AAV6HHP1</accession>
<keyword evidence="9" id="KW-1185">Reference proteome</keyword>
<dbReference type="Gene3D" id="3.30.310.50">
    <property type="entry name" value="Alpha-D-phosphohexomutase, C-terminal domain"/>
    <property type="match status" value="1"/>
</dbReference>
<sequence length="603" mass="66205">AFPSSSHPVPSPLKGGVCRLPLLCCLSPTLSSSARQTMDDSPLQVLSVPTAPYPDQRPGTSGLRKKVYVFQSNRDYLQNFIQSVLSSIDLRDRQGSTLIVGGDGRYFNRVAIEVIVQMAAANGVGRVIIGQNGIMSTPAVSCVIRKMKAIGGILLTASHNPGGPNGDFGIKFNISNGGPAPEAITNKIFQLSRTIEEYAICSELRVDLATLGKQTFDLENKFKPFTVEIVDPVESYANMLRNIFDFAALKEMLSGHNHIKIRLDAMHGVMGPYLKRMLCEELGCPANSVINCVPLEDFGGQHPDPNLTYAAELVASMRSGQYDFGAAFDGDGDRNMILGKHGFFVNPSDSVAVIAANIFCIPYFQHTGVRGFARSMPTSGALDNVAKATKIQLYETPTGWKFFGNLMDAGKLSLCGEESFGTGSDHIREKDGLWAVLAWLSILATRQQSVEEIVTEHWQTYGRNFFTRYDYEEVDILSAVEMMEDLEAMMSDKAFTGQSFSMDEKTYKVERADNFEYNDPVDGSISRHQGLRIIFSDGSRVIFRLSGTGSSGATIRLYVDSYENDARKIFQDSQVMLAPLVNLALKLSMLQERTGRSGPTVIT</sequence>
<dbReference type="InterPro" id="IPR036900">
    <property type="entry name" value="A-D-PHexomutase_C_sf"/>
</dbReference>
<dbReference type="FunFam" id="3.40.120.10:FF:000005">
    <property type="entry name" value="Phosphoglucomutase 5"/>
    <property type="match status" value="1"/>
</dbReference>
<dbReference type="InterPro" id="IPR005846">
    <property type="entry name" value="A-D-PHexomutase_a/b/a-III"/>
</dbReference>
<dbReference type="PANTHER" id="PTHR22573">
    <property type="entry name" value="PHOSPHOHEXOMUTASE FAMILY MEMBER"/>
    <property type="match status" value="1"/>
</dbReference>
<dbReference type="CDD" id="cd03085">
    <property type="entry name" value="PGM1"/>
    <property type="match status" value="1"/>
</dbReference>
<evidence type="ECO:0000256" key="3">
    <source>
        <dbReference type="ARBA" id="ARBA00022490"/>
    </source>
</evidence>
<dbReference type="InterPro" id="IPR005841">
    <property type="entry name" value="Alpha-D-phosphohexomutase_SF"/>
</dbReference>
<dbReference type="SUPFAM" id="SSF53738">
    <property type="entry name" value="Phosphoglucomutase, first 3 domains"/>
    <property type="match status" value="3"/>
</dbReference>
<keyword evidence="3" id="KW-0963">Cytoplasm</keyword>
<dbReference type="AlphaFoldDB" id="A0AAV6HHP1"/>
<keyword evidence="4" id="KW-0597">Phosphoprotein</keyword>
<evidence type="ECO:0000313" key="9">
    <source>
        <dbReference type="Proteomes" id="UP000823561"/>
    </source>
</evidence>
<dbReference type="InterPro" id="IPR045244">
    <property type="entry name" value="PGM"/>
</dbReference>
<reference evidence="8 9" key="1">
    <citation type="submission" date="2020-10" db="EMBL/GenBank/DDBJ databases">
        <title>Chromosome-scale genome assembly of the Allis shad, Alosa alosa.</title>
        <authorList>
            <person name="Margot Z."/>
            <person name="Christophe K."/>
            <person name="Cabau C."/>
            <person name="Louis A."/>
            <person name="Berthelot C."/>
            <person name="Parey E."/>
            <person name="Roest Crollius H."/>
            <person name="Montfort J."/>
            <person name="Robinson-Rechavi M."/>
            <person name="Bucao C."/>
            <person name="Bouchez O."/>
            <person name="Gislard M."/>
            <person name="Lluch J."/>
            <person name="Milhes M."/>
            <person name="Lampietro C."/>
            <person name="Lopez Roques C."/>
            <person name="Donnadieu C."/>
            <person name="Braasch I."/>
            <person name="Desvignes T."/>
            <person name="Postlethwait J."/>
            <person name="Bobe J."/>
            <person name="Guiguen Y."/>
        </authorList>
    </citation>
    <scope>NUCLEOTIDE SEQUENCE [LARGE SCALE GENOMIC DNA]</scope>
    <source>
        <strain evidence="8">M-15738</strain>
        <tissue evidence="8">Blood</tissue>
    </source>
</reference>
<dbReference type="InterPro" id="IPR016055">
    <property type="entry name" value="A-D-PHexomutase_a/b/a-I/II/III"/>
</dbReference>
<dbReference type="Pfam" id="PF24947">
    <property type="entry name" value="PGM1_C_vert_fung"/>
    <property type="match status" value="1"/>
</dbReference>
<dbReference type="GO" id="GO:0004614">
    <property type="term" value="F:phosphoglucomutase activity"/>
    <property type="evidence" value="ECO:0007669"/>
    <property type="project" value="InterPro"/>
</dbReference>
<dbReference type="PANTHER" id="PTHR22573:SF60">
    <property type="entry name" value="PHOSPHOGLUCOMUTASE-1"/>
    <property type="match status" value="1"/>
</dbReference>
<dbReference type="Pfam" id="PF02880">
    <property type="entry name" value="PGM_PMM_III"/>
    <property type="match status" value="1"/>
</dbReference>
<evidence type="ECO:0000259" key="6">
    <source>
        <dbReference type="Pfam" id="PF02879"/>
    </source>
</evidence>
<dbReference type="FunFam" id="3.40.120.10:FF:000004">
    <property type="entry name" value="Phosphoglucomutase 5"/>
    <property type="match status" value="1"/>
</dbReference>
<dbReference type="GO" id="GO:0005829">
    <property type="term" value="C:cytosol"/>
    <property type="evidence" value="ECO:0007669"/>
    <property type="project" value="TreeGrafter"/>
</dbReference>
<organism evidence="8 9">
    <name type="scientific">Alosa alosa</name>
    <name type="common">allis shad</name>
    <dbReference type="NCBI Taxonomy" id="278164"/>
    <lineage>
        <taxon>Eukaryota</taxon>
        <taxon>Metazoa</taxon>
        <taxon>Chordata</taxon>
        <taxon>Craniata</taxon>
        <taxon>Vertebrata</taxon>
        <taxon>Euteleostomi</taxon>
        <taxon>Actinopterygii</taxon>
        <taxon>Neopterygii</taxon>
        <taxon>Teleostei</taxon>
        <taxon>Clupei</taxon>
        <taxon>Clupeiformes</taxon>
        <taxon>Clupeoidei</taxon>
        <taxon>Clupeidae</taxon>
        <taxon>Alosa</taxon>
    </lineage>
</organism>
<dbReference type="GO" id="GO:0000287">
    <property type="term" value="F:magnesium ion binding"/>
    <property type="evidence" value="ECO:0007669"/>
    <property type="project" value="InterPro"/>
</dbReference>
<dbReference type="GO" id="GO:0005975">
    <property type="term" value="P:carbohydrate metabolic process"/>
    <property type="evidence" value="ECO:0007669"/>
    <property type="project" value="InterPro"/>
</dbReference>
<dbReference type="InterPro" id="IPR005844">
    <property type="entry name" value="A-D-PHexomutase_a/b/a-I"/>
</dbReference>
<dbReference type="NCBIfam" id="NF005737">
    <property type="entry name" value="PRK07564.1-1"/>
    <property type="match status" value="1"/>
</dbReference>
<comment type="subcellular location">
    <subcellularLocation>
        <location evidence="1">Cytoplasm</location>
    </subcellularLocation>
</comment>
<evidence type="ECO:0008006" key="10">
    <source>
        <dbReference type="Google" id="ProtNLM"/>
    </source>
</evidence>
<evidence type="ECO:0000256" key="4">
    <source>
        <dbReference type="ARBA" id="ARBA00022553"/>
    </source>
</evidence>
<dbReference type="EMBL" id="JADWDJ010000001">
    <property type="protein sequence ID" value="KAG5285466.1"/>
    <property type="molecule type" value="Genomic_DNA"/>
</dbReference>
<evidence type="ECO:0000256" key="2">
    <source>
        <dbReference type="ARBA" id="ARBA00010231"/>
    </source>
</evidence>
<comment type="caution">
    <text evidence="8">The sequence shown here is derived from an EMBL/GenBank/DDBJ whole genome shotgun (WGS) entry which is preliminary data.</text>
</comment>
<gene>
    <name evidence="8" type="ORF">AALO_G00003710</name>
</gene>
<dbReference type="FunFam" id="3.40.120.10:FF:000007">
    <property type="entry name" value="Phosphoglucomutase 5"/>
    <property type="match status" value="1"/>
</dbReference>
<feature type="non-terminal residue" evidence="8">
    <location>
        <position position="1"/>
    </location>
</feature>